<organism evidence="2 3">
    <name type="scientific">Flavobacterium hungaricum</name>
    <dbReference type="NCBI Taxonomy" id="2082725"/>
    <lineage>
        <taxon>Bacteria</taxon>
        <taxon>Pseudomonadati</taxon>
        <taxon>Bacteroidota</taxon>
        <taxon>Flavobacteriia</taxon>
        <taxon>Flavobacteriales</taxon>
        <taxon>Flavobacteriaceae</taxon>
        <taxon>Flavobacterium</taxon>
    </lineage>
</organism>
<feature type="transmembrane region" description="Helical" evidence="1">
    <location>
        <begin position="20"/>
        <end position="39"/>
    </location>
</feature>
<feature type="transmembrane region" description="Helical" evidence="1">
    <location>
        <begin position="195"/>
        <end position="215"/>
    </location>
</feature>
<accession>A0ABR9TPK4</accession>
<protein>
    <submittedName>
        <fullName evidence="2">Uncharacterized protein</fullName>
    </submittedName>
</protein>
<keyword evidence="1" id="KW-0812">Transmembrane</keyword>
<feature type="transmembrane region" description="Helical" evidence="1">
    <location>
        <begin position="59"/>
        <end position="83"/>
    </location>
</feature>
<name>A0ABR9TPK4_9FLAO</name>
<evidence type="ECO:0000313" key="3">
    <source>
        <dbReference type="Proteomes" id="UP000640614"/>
    </source>
</evidence>
<keyword evidence="1" id="KW-1133">Transmembrane helix</keyword>
<dbReference type="RefSeq" id="WP_194139756.1">
    <property type="nucleotide sequence ID" value="NZ_PRDM01000004.1"/>
</dbReference>
<comment type="caution">
    <text evidence="2">The sequence shown here is derived from an EMBL/GenBank/DDBJ whole genome shotgun (WGS) entry which is preliminary data.</text>
</comment>
<proteinExistence type="predicted"/>
<dbReference type="Proteomes" id="UP000640614">
    <property type="component" value="Unassembled WGS sequence"/>
</dbReference>
<dbReference type="EMBL" id="PRDM01000004">
    <property type="protein sequence ID" value="MBE8726562.1"/>
    <property type="molecule type" value="Genomic_DNA"/>
</dbReference>
<gene>
    <name evidence="2" type="ORF">C4F50_16705</name>
</gene>
<sequence>MKEQIKSAAKITAKSSLKWITIVLLGNLVTLICFLIIMFQNISLAGGGHGNVYTLIVNLFFQNICGFLLFVGAPLFAVGYFMIANKVAIQTVIHQVWENNASKYIEDKVILLVDKLTASHNVTNSISNAAMLRLKLLEANKKDKESSMIKKKAIGYLFSKIQLDDIDFSNENLKLSEIISAKLNKFISEAVEPSFLFFWLLVSFQLILIIAAQFLN</sequence>
<reference evidence="2 3" key="1">
    <citation type="submission" date="2018-07" db="EMBL/GenBank/DDBJ databases">
        <title>Genome assembly of strain KB82.</title>
        <authorList>
            <person name="Kukolya J."/>
            <person name="Horvath B."/>
            <person name="Nagy I."/>
            <person name="Toth A."/>
        </authorList>
    </citation>
    <scope>NUCLEOTIDE SEQUENCE [LARGE SCALE GENOMIC DNA]</scope>
    <source>
        <strain evidence="2 3">Kb82</strain>
    </source>
</reference>
<keyword evidence="1" id="KW-0472">Membrane</keyword>
<evidence type="ECO:0000313" key="2">
    <source>
        <dbReference type="EMBL" id="MBE8726562.1"/>
    </source>
</evidence>
<evidence type="ECO:0000256" key="1">
    <source>
        <dbReference type="SAM" id="Phobius"/>
    </source>
</evidence>
<keyword evidence="3" id="KW-1185">Reference proteome</keyword>